<dbReference type="InterPro" id="IPR001611">
    <property type="entry name" value="Leu-rich_rpt"/>
</dbReference>
<dbReference type="PANTHER" id="PTHR46652">
    <property type="entry name" value="LEUCINE-RICH REPEAT AND IQ DOMAIN-CONTAINING PROTEIN 1-RELATED"/>
    <property type="match status" value="1"/>
</dbReference>
<evidence type="ECO:0000313" key="4">
    <source>
        <dbReference type="Proteomes" id="UP001642409"/>
    </source>
</evidence>
<dbReference type="PROSITE" id="PS51450">
    <property type="entry name" value="LRR"/>
    <property type="match status" value="4"/>
</dbReference>
<evidence type="ECO:0000256" key="1">
    <source>
        <dbReference type="ARBA" id="ARBA00022614"/>
    </source>
</evidence>
<dbReference type="Pfam" id="PF13516">
    <property type="entry name" value="LRR_6"/>
    <property type="match status" value="1"/>
</dbReference>
<dbReference type="InterPro" id="IPR025875">
    <property type="entry name" value="Leu-rich_rpt_4"/>
</dbReference>
<dbReference type="InterPro" id="IPR032675">
    <property type="entry name" value="LRR_dom_sf"/>
</dbReference>
<gene>
    <name evidence="3" type="ORF">HINF_LOCUS5057</name>
</gene>
<keyword evidence="1" id="KW-0433">Leucine-rich repeat</keyword>
<dbReference type="InterPro" id="IPR050836">
    <property type="entry name" value="SDS22/Internalin_LRR"/>
</dbReference>
<dbReference type="PANTHER" id="PTHR46652:SF3">
    <property type="entry name" value="LEUCINE-RICH REPEAT-CONTAINING PROTEIN 9"/>
    <property type="match status" value="1"/>
</dbReference>
<accession>A0ABP1GSV7</accession>
<dbReference type="EMBL" id="CAXDID020000009">
    <property type="protein sequence ID" value="CAL5978910.1"/>
    <property type="molecule type" value="Genomic_DNA"/>
</dbReference>
<name>A0ABP1GSV7_9EUKA</name>
<evidence type="ECO:0000313" key="3">
    <source>
        <dbReference type="EMBL" id="CAL5978910.1"/>
    </source>
</evidence>
<dbReference type="Proteomes" id="UP001642409">
    <property type="component" value="Unassembled WGS sequence"/>
</dbReference>
<reference evidence="3 4" key="1">
    <citation type="submission" date="2024-07" db="EMBL/GenBank/DDBJ databases">
        <authorList>
            <person name="Akdeniz Z."/>
        </authorList>
    </citation>
    <scope>NUCLEOTIDE SEQUENCE [LARGE SCALE GENOMIC DNA]</scope>
</reference>
<proteinExistence type="predicted"/>
<dbReference type="SUPFAM" id="SSF52058">
    <property type="entry name" value="L domain-like"/>
    <property type="match status" value="1"/>
</dbReference>
<dbReference type="Pfam" id="PF12799">
    <property type="entry name" value="LRR_4"/>
    <property type="match status" value="1"/>
</dbReference>
<sequence length="284" mass="33006">MIQLQRLTLRSNKLRNICFLGKLINLELVDLSQNDNLDVSPIQYLTSLTYLDISSCKISDISSLKALVKLEVLYLQSNKIHNIQHLQNLVKLTDFDISYNCVQDISILKMFKCLKRLCLSDNKGIDITPLQYLEQLTYLTATACGLFEISVLRQLVNLEKLDLSWNNIFYFYPIGDLDVDITVYGNFIVESSDLFTIFDIQDKSVYISEQPTNQQFQLAGIMKTVDQSRQYIRDINTRRINYLQKKQIVKDTLVSLQERLYEKMLSLSNNAVQLFLQLNEQECQ</sequence>
<dbReference type="Gene3D" id="3.80.10.10">
    <property type="entry name" value="Ribonuclease Inhibitor"/>
    <property type="match status" value="1"/>
</dbReference>
<evidence type="ECO:0000256" key="2">
    <source>
        <dbReference type="ARBA" id="ARBA00022737"/>
    </source>
</evidence>
<keyword evidence="4" id="KW-1185">Reference proteome</keyword>
<comment type="caution">
    <text evidence="3">The sequence shown here is derived from an EMBL/GenBank/DDBJ whole genome shotgun (WGS) entry which is preliminary data.</text>
</comment>
<protein>
    <submittedName>
        <fullName evidence="3">Leucine-rich_repeat domain-containing protein</fullName>
    </submittedName>
</protein>
<dbReference type="SMART" id="SM00365">
    <property type="entry name" value="LRR_SD22"/>
    <property type="match status" value="4"/>
</dbReference>
<keyword evidence="2" id="KW-0677">Repeat</keyword>
<organism evidence="3 4">
    <name type="scientific">Hexamita inflata</name>
    <dbReference type="NCBI Taxonomy" id="28002"/>
    <lineage>
        <taxon>Eukaryota</taxon>
        <taxon>Metamonada</taxon>
        <taxon>Diplomonadida</taxon>
        <taxon>Hexamitidae</taxon>
        <taxon>Hexamitinae</taxon>
        <taxon>Hexamita</taxon>
    </lineage>
</organism>